<evidence type="ECO:0000313" key="3">
    <source>
        <dbReference type="Proteomes" id="UP000430670"/>
    </source>
</evidence>
<proteinExistence type="predicted"/>
<dbReference type="Pfam" id="PF04545">
    <property type="entry name" value="Sigma70_r4"/>
    <property type="match status" value="1"/>
</dbReference>
<accession>A0A6I3SGE6</accession>
<dbReference type="InterPro" id="IPR036388">
    <property type="entry name" value="WH-like_DNA-bd_sf"/>
</dbReference>
<feature type="domain" description="RNA polymerase sigma-70 region 4" evidence="1">
    <location>
        <begin position="25"/>
        <end position="68"/>
    </location>
</feature>
<dbReference type="InterPro" id="IPR007630">
    <property type="entry name" value="RNA_pol_sigma70_r4"/>
</dbReference>
<dbReference type="EMBL" id="WNKU01000002">
    <property type="protein sequence ID" value="MTV47881.1"/>
    <property type="molecule type" value="Genomic_DNA"/>
</dbReference>
<dbReference type="SUPFAM" id="SSF88659">
    <property type="entry name" value="Sigma3 and sigma4 domains of RNA polymerase sigma factors"/>
    <property type="match status" value="1"/>
</dbReference>
<dbReference type="Gene3D" id="1.10.10.10">
    <property type="entry name" value="Winged helix-like DNA-binding domain superfamily/Winged helix DNA-binding domain"/>
    <property type="match status" value="1"/>
</dbReference>
<dbReference type="GO" id="GO:0003700">
    <property type="term" value="F:DNA-binding transcription factor activity"/>
    <property type="evidence" value="ECO:0007669"/>
    <property type="project" value="InterPro"/>
</dbReference>
<organism evidence="2 3">
    <name type="scientific">Heliobacterium mobile</name>
    <name type="common">Heliobacillus mobilis</name>
    <dbReference type="NCBI Taxonomy" id="28064"/>
    <lineage>
        <taxon>Bacteria</taxon>
        <taxon>Bacillati</taxon>
        <taxon>Bacillota</taxon>
        <taxon>Clostridia</taxon>
        <taxon>Eubacteriales</taxon>
        <taxon>Heliobacteriaceae</taxon>
        <taxon>Heliobacterium</taxon>
    </lineage>
</organism>
<dbReference type="AlphaFoldDB" id="A0A6I3SGE6"/>
<protein>
    <recommendedName>
        <fullName evidence="1">RNA polymerase sigma-70 region 4 domain-containing protein</fullName>
    </recommendedName>
</protein>
<evidence type="ECO:0000259" key="1">
    <source>
        <dbReference type="Pfam" id="PF04545"/>
    </source>
</evidence>
<evidence type="ECO:0000313" key="2">
    <source>
        <dbReference type="EMBL" id="MTV47881.1"/>
    </source>
</evidence>
<gene>
    <name evidence="2" type="ORF">GJ688_02640</name>
</gene>
<dbReference type="InterPro" id="IPR013324">
    <property type="entry name" value="RNA_pol_sigma_r3/r4-like"/>
</dbReference>
<dbReference type="Proteomes" id="UP000430670">
    <property type="component" value="Unassembled WGS sequence"/>
</dbReference>
<reference evidence="2 3" key="1">
    <citation type="submission" date="2019-11" db="EMBL/GenBank/DDBJ databases">
        <title>Whole-genome sequence of a the green, strictly anaerobic photosynthetic bacterium Heliobacillus mobilis DSM 6151.</title>
        <authorList>
            <person name="Kyndt J.A."/>
            <person name="Meyer T.E."/>
        </authorList>
    </citation>
    <scope>NUCLEOTIDE SEQUENCE [LARGE SCALE GENOMIC DNA]</scope>
    <source>
        <strain evidence="2 3">DSM 6151</strain>
    </source>
</reference>
<sequence length="83" mass="9242">MRFSRGDYDASNLLIDFTDAVGEAGLTARQRLVLYLIYIRCFSQHEVARMLNITQQGVSDHINAAVVRIASVNRMKEQGVGVA</sequence>
<keyword evidence="3" id="KW-1185">Reference proteome</keyword>
<comment type="caution">
    <text evidence="2">The sequence shown here is derived from an EMBL/GenBank/DDBJ whole genome shotgun (WGS) entry which is preliminary data.</text>
</comment>
<dbReference type="GO" id="GO:0006352">
    <property type="term" value="P:DNA-templated transcription initiation"/>
    <property type="evidence" value="ECO:0007669"/>
    <property type="project" value="InterPro"/>
</dbReference>
<name>A0A6I3SGE6_HELMO</name>
<dbReference type="OrthoDB" id="2472646at2"/>